<evidence type="ECO:0000313" key="4">
    <source>
        <dbReference type="EMBL" id="KAK8534597.1"/>
    </source>
</evidence>
<keyword evidence="5" id="KW-1185">Reference proteome</keyword>
<dbReference type="PANTHER" id="PTHR22883">
    <property type="entry name" value="ZINC FINGER DHHC DOMAIN CONTAINING PROTEIN"/>
    <property type="match status" value="1"/>
</dbReference>
<evidence type="ECO:0000256" key="3">
    <source>
        <dbReference type="SAM" id="SignalP"/>
    </source>
</evidence>
<keyword evidence="2" id="KW-0472">Membrane</keyword>
<organism evidence="4 5">
    <name type="scientific">Hibiscus sabdariffa</name>
    <name type="common">roselle</name>
    <dbReference type="NCBI Taxonomy" id="183260"/>
    <lineage>
        <taxon>Eukaryota</taxon>
        <taxon>Viridiplantae</taxon>
        <taxon>Streptophyta</taxon>
        <taxon>Embryophyta</taxon>
        <taxon>Tracheophyta</taxon>
        <taxon>Spermatophyta</taxon>
        <taxon>Magnoliopsida</taxon>
        <taxon>eudicotyledons</taxon>
        <taxon>Gunneridae</taxon>
        <taxon>Pentapetalae</taxon>
        <taxon>rosids</taxon>
        <taxon>malvids</taxon>
        <taxon>Malvales</taxon>
        <taxon>Malvaceae</taxon>
        <taxon>Malvoideae</taxon>
        <taxon>Hibiscus</taxon>
    </lineage>
</organism>
<feature type="region of interest" description="Disordered" evidence="1">
    <location>
        <begin position="186"/>
        <end position="206"/>
    </location>
</feature>
<evidence type="ECO:0000313" key="5">
    <source>
        <dbReference type="Proteomes" id="UP001472677"/>
    </source>
</evidence>
<dbReference type="Proteomes" id="UP001472677">
    <property type="component" value="Unassembled WGS sequence"/>
</dbReference>
<evidence type="ECO:0000256" key="1">
    <source>
        <dbReference type="SAM" id="MobiDB-lite"/>
    </source>
</evidence>
<evidence type="ECO:0008006" key="6">
    <source>
        <dbReference type="Google" id="ProtNLM"/>
    </source>
</evidence>
<gene>
    <name evidence="4" type="ORF">V6N12_057241</name>
</gene>
<dbReference type="PANTHER" id="PTHR22883:SF265">
    <property type="entry name" value="PROTEIN S-ACYLTRANSFERASE 22-RELATED"/>
    <property type="match status" value="1"/>
</dbReference>
<feature type="transmembrane region" description="Helical" evidence="2">
    <location>
        <begin position="68"/>
        <end position="86"/>
    </location>
</feature>
<keyword evidence="2" id="KW-1133">Transmembrane helix</keyword>
<dbReference type="InterPro" id="IPR039859">
    <property type="entry name" value="PFA4/ZDH16/20/ERF2-like"/>
</dbReference>
<evidence type="ECO:0000256" key="2">
    <source>
        <dbReference type="SAM" id="Phobius"/>
    </source>
</evidence>
<dbReference type="EMBL" id="JBBPBM010000031">
    <property type="protein sequence ID" value="KAK8534597.1"/>
    <property type="molecule type" value="Genomic_DNA"/>
</dbReference>
<sequence length="206" mass="22430">MALNLVEILVQPFLMIMILQTVEKDAAVTDETLKGTSVGKPCLCEVEVFRYSKHCRVCDKCFDHHCRWLNNCIGQFFTLMVSALLLKQFSADISAKLGSSFSLVPFVIVVALCTILAMTSCAASLLPHSTCKKGDQHIIALREQEQEQQGVGEDVSKAAAEARKKSKILLPLVGLEADSSFGSSGRDLMATGDEHLPTGAQNEHFG</sequence>
<accession>A0ABR2DBA3</accession>
<protein>
    <recommendedName>
        <fullName evidence="6">Protein S-acyltransferase</fullName>
    </recommendedName>
</protein>
<dbReference type="PROSITE" id="PS50216">
    <property type="entry name" value="DHHC"/>
    <property type="match status" value="1"/>
</dbReference>
<feature type="transmembrane region" description="Helical" evidence="2">
    <location>
        <begin position="106"/>
        <end position="126"/>
    </location>
</feature>
<name>A0ABR2DBA3_9ROSI</name>
<feature type="signal peptide" evidence="3">
    <location>
        <begin position="1"/>
        <end position="27"/>
    </location>
</feature>
<keyword evidence="3" id="KW-0732">Signal</keyword>
<proteinExistence type="predicted"/>
<comment type="caution">
    <text evidence="4">The sequence shown here is derived from an EMBL/GenBank/DDBJ whole genome shotgun (WGS) entry which is preliminary data.</text>
</comment>
<keyword evidence="2" id="KW-0812">Transmembrane</keyword>
<reference evidence="4 5" key="1">
    <citation type="journal article" date="2024" name="G3 (Bethesda)">
        <title>Genome assembly of Hibiscus sabdariffa L. provides insights into metabolisms of medicinal natural products.</title>
        <authorList>
            <person name="Kim T."/>
        </authorList>
    </citation>
    <scope>NUCLEOTIDE SEQUENCE [LARGE SCALE GENOMIC DNA]</scope>
    <source>
        <strain evidence="4">TK-2024</strain>
        <tissue evidence="4">Old leaves</tissue>
    </source>
</reference>
<feature type="chain" id="PRO_5046539526" description="Protein S-acyltransferase" evidence="3">
    <location>
        <begin position="28"/>
        <end position="206"/>
    </location>
</feature>